<dbReference type="GO" id="GO:0004252">
    <property type="term" value="F:serine-type endopeptidase activity"/>
    <property type="evidence" value="ECO:0007669"/>
    <property type="project" value="UniProtKB-UniRule"/>
</dbReference>
<evidence type="ECO:0000256" key="1">
    <source>
        <dbReference type="ARBA" id="ARBA00011073"/>
    </source>
</evidence>
<evidence type="ECO:0000259" key="7">
    <source>
        <dbReference type="Pfam" id="PF00082"/>
    </source>
</evidence>
<dbReference type="SUPFAM" id="SSF52743">
    <property type="entry name" value="Subtilisin-like"/>
    <property type="match status" value="1"/>
</dbReference>
<gene>
    <name evidence="8" type="ORF">HNP84_003159</name>
</gene>
<dbReference type="PROSITE" id="PS00136">
    <property type="entry name" value="SUBTILASE_ASP"/>
    <property type="match status" value="1"/>
</dbReference>
<keyword evidence="4 5" id="KW-0720">Serine protease</keyword>
<dbReference type="InterPro" id="IPR023827">
    <property type="entry name" value="Peptidase_S8_Asp-AS"/>
</dbReference>
<evidence type="ECO:0000256" key="3">
    <source>
        <dbReference type="ARBA" id="ARBA00022801"/>
    </source>
</evidence>
<keyword evidence="9" id="KW-1185">Reference proteome</keyword>
<comment type="caution">
    <text evidence="8">The sequence shown here is derived from an EMBL/GenBank/DDBJ whole genome shotgun (WGS) entry which is preliminary data.</text>
</comment>
<name>A0A840P6A2_9ACTN</name>
<evidence type="ECO:0000256" key="2">
    <source>
        <dbReference type="ARBA" id="ARBA00022670"/>
    </source>
</evidence>
<feature type="active site" description="Charge relay system" evidence="5">
    <location>
        <position position="118"/>
    </location>
</feature>
<dbReference type="AlphaFoldDB" id="A0A840P6A2"/>
<evidence type="ECO:0000313" key="9">
    <source>
        <dbReference type="Proteomes" id="UP000578449"/>
    </source>
</evidence>
<dbReference type="EMBL" id="JACHGN010000006">
    <property type="protein sequence ID" value="MBB5133433.1"/>
    <property type="molecule type" value="Genomic_DNA"/>
</dbReference>
<reference evidence="8 9" key="1">
    <citation type="submission" date="2020-08" db="EMBL/GenBank/DDBJ databases">
        <title>Genomic Encyclopedia of Type Strains, Phase IV (KMG-IV): sequencing the most valuable type-strain genomes for metagenomic binning, comparative biology and taxonomic classification.</title>
        <authorList>
            <person name="Goeker M."/>
        </authorList>
    </citation>
    <scope>NUCLEOTIDE SEQUENCE [LARGE SCALE GENOMIC DNA]</scope>
    <source>
        <strain evidence="8 9">DSM 45615</strain>
    </source>
</reference>
<evidence type="ECO:0000256" key="5">
    <source>
        <dbReference type="PROSITE-ProRule" id="PRU01240"/>
    </source>
</evidence>
<dbReference type="InterPro" id="IPR015500">
    <property type="entry name" value="Peptidase_S8_subtilisin-rel"/>
</dbReference>
<dbReference type="PROSITE" id="PS00138">
    <property type="entry name" value="SUBTILASE_SER"/>
    <property type="match status" value="1"/>
</dbReference>
<dbReference type="PROSITE" id="PS51892">
    <property type="entry name" value="SUBTILASE"/>
    <property type="match status" value="1"/>
</dbReference>
<protein>
    <submittedName>
        <fullName evidence="8">Subtilisin family serine protease</fullName>
    </submittedName>
</protein>
<proteinExistence type="inferred from homology"/>
<dbReference type="InterPro" id="IPR000209">
    <property type="entry name" value="Peptidase_S8/S53_dom"/>
</dbReference>
<dbReference type="InterPro" id="IPR023828">
    <property type="entry name" value="Peptidase_S8_Ser-AS"/>
</dbReference>
<dbReference type="CDD" id="cd07480">
    <property type="entry name" value="Peptidases_S8_12"/>
    <property type="match status" value="1"/>
</dbReference>
<dbReference type="GO" id="GO:0006508">
    <property type="term" value="P:proteolysis"/>
    <property type="evidence" value="ECO:0007669"/>
    <property type="project" value="UniProtKB-KW"/>
</dbReference>
<evidence type="ECO:0000256" key="4">
    <source>
        <dbReference type="ARBA" id="ARBA00022825"/>
    </source>
</evidence>
<dbReference type="PANTHER" id="PTHR43806">
    <property type="entry name" value="PEPTIDASE S8"/>
    <property type="match status" value="1"/>
</dbReference>
<dbReference type="RefSeq" id="WP_312924912.1">
    <property type="nucleotide sequence ID" value="NZ_BAABIX010000001.1"/>
</dbReference>
<evidence type="ECO:0000256" key="6">
    <source>
        <dbReference type="RuleBase" id="RU003355"/>
    </source>
</evidence>
<keyword evidence="2 5" id="KW-0645">Protease</keyword>
<organism evidence="8 9">
    <name type="scientific">Thermocatellispora tengchongensis</name>
    <dbReference type="NCBI Taxonomy" id="1073253"/>
    <lineage>
        <taxon>Bacteria</taxon>
        <taxon>Bacillati</taxon>
        <taxon>Actinomycetota</taxon>
        <taxon>Actinomycetes</taxon>
        <taxon>Streptosporangiales</taxon>
        <taxon>Streptosporangiaceae</taxon>
        <taxon>Thermocatellispora</taxon>
    </lineage>
</organism>
<accession>A0A840P6A2</accession>
<feature type="active site" description="Charge relay system" evidence="5">
    <location>
        <position position="343"/>
    </location>
</feature>
<dbReference type="PRINTS" id="PR00723">
    <property type="entry name" value="SUBTILISIN"/>
</dbReference>
<feature type="domain" description="Peptidase S8/S53" evidence="7">
    <location>
        <begin position="109"/>
        <end position="380"/>
    </location>
</feature>
<keyword evidence="3 5" id="KW-0378">Hydrolase</keyword>
<comment type="similarity">
    <text evidence="1 5 6">Belongs to the peptidase S8 family.</text>
</comment>
<evidence type="ECO:0000313" key="8">
    <source>
        <dbReference type="EMBL" id="MBB5133433.1"/>
    </source>
</evidence>
<dbReference type="Proteomes" id="UP000578449">
    <property type="component" value="Unassembled WGS sequence"/>
</dbReference>
<dbReference type="Pfam" id="PF00082">
    <property type="entry name" value="Peptidase_S8"/>
    <property type="match status" value="1"/>
</dbReference>
<feature type="active site" description="Charge relay system" evidence="5">
    <location>
        <position position="149"/>
    </location>
</feature>
<dbReference type="PANTHER" id="PTHR43806:SF11">
    <property type="entry name" value="CEREVISIN-RELATED"/>
    <property type="match status" value="1"/>
</dbReference>
<dbReference type="Gene3D" id="3.40.50.200">
    <property type="entry name" value="Peptidase S8/S53 domain"/>
    <property type="match status" value="1"/>
</dbReference>
<dbReference type="InterPro" id="IPR050131">
    <property type="entry name" value="Peptidase_S8_subtilisin-like"/>
</dbReference>
<sequence>MGERFSILRDLSGARTASPFEVARSAGIAPPQVFAMGGEPHVEVVELGKREVRDVVRDPEVRAVAPVMPTALIQPIEEPDGGRAEAEARAAAATWGVKAVGADVSSRTGEDVIVAVLDTGIDATHPAFTGMTLLQEDFSGSGVGDKQGHGTHCAGTIFGRAVEGTRIGVAPGVTRALIGKVLADDGTGDTEGLLRGMTWALQHGAKVISMSLGFDFPGMVQRLIDMGRRPNVATSLALEAYRANLRLFDALMQMVAARGAIGPGTIVVAAAGNESDRPNFEIAVSLPAAAEGVLAVGALAQSPTGNGLVIGPFSNTFPQISAPGVGVVSARLGGGLQSLTGTSMATPHVAGVAALWWEDVMKSPLPATASTVVARLLANAAVSPIASGVDIADRGAGLVRSP</sequence>
<dbReference type="InterPro" id="IPR036852">
    <property type="entry name" value="Peptidase_S8/S53_dom_sf"/>
</dbReference>